<gene>
    <name evidence="1" type="ORF">CGI_10004651</name>
</gene>
<accession>K1PXG1</accession>
<dbReference type="InParanoid" id="K1PXG1"/>
<sequence length="359" mass="40918">MVNLEVFYKESCDTMDCKLDHVMHIVSKQQGILDQQSRHIVSLEKQLSTMSCTKDNTGQNQTEFGTTTKGGHNMQSLMSGPQTTIPSFYAVKSRDQRDLAKGERIMFETAITNVFKSYDIYSGVFKVPLKGAYAFTWTIAMNNIDNHACFSLFVNDVVVGQTYLWNNGSDAVSTGFSVVETHRYREALSVLEITKVKLAQPYLMYESHVDRERFTEAVGGQSWSTKMRQAVAKNVILDNKKCYIHELIPEQQCSKQMSELNLYIPPSVLLHMLEFISSRHVDTMRAQAALDDLQVLVHHDQGLYVPICLRDISWEILGICQHIAGNLQSALYSYQQSLKQLPQNEIQTATRQRIHDLQF</sequence>
<dbReference type="SUPFAM" id="SSF49842">
    <property type="entry name" value="TNF-like"/>
    <property type="match status" value="1"/>
</dbReference>
<dbReference type="Gene3D" id="2.60.120.40">
    <property type="match status" value="1"/>
</dbReference>
<reference evidence="1" key="1">
    <citation type="journal article" date="2012" name="Nature">
        <title>The oyster genome reveals stress adaptation and complexity of shell formation.</title>
        <authorList>
            <person name="Zhang G."/>
            <person name="Fang X."/>
            <person name="Guo X."/>
            <person name="Li L."/>
            <person name="Luo R."/>
            <person name="Xu F."/>
            <person name="Yang P."/>
            <person name="Zhang L."/>
            <person name="Wang X."/>
            <person name="Qi H."/>
            <person name="Xiong Z."/>
            <person name="Que H."/>
            <person name="Xie Y."/>
            <person name="Holland P.W."/>
            <person name="Paps J."/>
            <person name="Zhu Y."/>
            <person name="Wu F."/>
            <person name="Chen Y."/>
            <person name="Wang J."/>
            <person name="Peng C."/>
            <person name="Meng J."/>
            <person name="Yang L."/>
            <person name="Liu J."/>
            <person name="Wen B."/>
            <person name="Zhang N."/>
            <person name="Huang Z."/>
            <person name="Zhu Q."/>
            <person name="Feng Y."/>
            <person name="Mount A."/>
            <person name="Hedgecock D."/>
            <person name="Xu Z."/>
            <person name="Liu Y."/>
            <person name="Domazet-Loso T."/>
            <person name="Du Y."/>
            <person name="Sun X."/>
            <person name="Zhang S."/>
            <person name="Liu B."/>
            <person name="Cheng P."/>
            <person name="Jiang X."/>
            <person name="Li J."/>
            <person name="Fan D."/>
            <person name="Wang W."/>
            <person name="Fu W."/>
            <person name="Wang T."/>
            <person name="Wang B."/>
            <person name="Zhang J."/>
            <person name="Peng Z."/>
            <person name="Li Y."/>
            <person name="Li N."/>
            <person name="Wang J."/>
            <person name="Chen M."/>
            <person name="He Y."/>
            <person name="Tan F."/>
            <person name="Song X."/>
            <person name="Zheng Q."/>
            <person name="Huang R."/>
            <person name="Yang H."/>
            <person name="Du X."/>
            <person name="Chen L."/>
            <person name="Yang M."/>
            <person name="Gaffney P.M."/>
            <person name="Wang S."/>
            <person name="Luo L."/>
            <person name="She Z."/>
            <person name="Ming Y."/>
            <person name="Huang W."/>
            <person name="Zhang S."/>
            <person name="Huang B."/>
            <person name="Zhang Y."/>
            <person name="Qu T."/>
            <person name="Ni P."/>
            <person name="Miao G."/>
            <person name="Wang J."/>
            <person name="Wang Q."/>
            <person name="Steinberg C.E."/>
            <person name="Wang H."/>
            <person name="Li N."/>
            <person name="Qian L."/>
            <person name="Zhang G."/>
            <person name="Li Y."/>
            <person name="Yang H."/>
            <person name="Liu X."/>
            <person name="Wang J."/>
            <person name="Yin Y."/>
            <person name="Wang J."/>
        </authorList>
    </citation>
    <scope>NUCLEOTIDE SEQUENCE [LARGE SCALE GENOMIC DNA]</scope>
    <source>
        <strain evidence="1">05x7-T-G4-1.051#20</strain>
    </source>
</reference>
<dbReference type="EMBL" id="JH815977">
    <property type="protein sequence ID" value="EKC21065.1"/>
    <property type="molecule type" value="Genomic_DNA"/>
</dbReference>
<name>K1PXG1_MAGGI</name>
<protein>
    <submittedName>
        <fullName evidence="1">Uncharacterized protein</fullName>
    </submittedName>
</protein>
<dbReference type="InterPro" id="IPR001073">
    <property type="entry name" value="C1q_dom"/>
</dbReference>
<proteinExistence type="predicted"/>
<organism evidence="1">
    <name type="scientific">Magallana gigas</name>
    <name type="common">Pacific oyster</name>
    <name type="synonym">Crassostrea gigas</name>
    <dbReference type="NCBI Taxonomy" id="29159"/>
    <lineage>
        <taxon>Eukaryota</taxon>
        <taxon>Metazoa</taxon>
        <taxon>Spiralia</taxon>
        <taxon>Lophotrochozoa</taxon>
        <taxon>Mollusca</taxon>
        <taxon>Bivalvia</taxon>
        <taxon>Autobranchia</taxon>
        <taxon>Pteriomorphia</taxon>
        <taxon>Ostreida</taxon>
        <taxon>Ostreoidea</taxon>
        <taxon>Ostreidae</taxon>
        <taxon>Magallana</taxon>
    </lineage>
</organism>
<dbReference type="PROSITE" id="PS50871">
    <property type="entry name" value="C1Q"/>
    <property type="match status" value="1"/>
</dbReference>
<evidence type="ECO:0000313" key="1">
    <source>
        <dbReference type="EMBL" id="EKC21065.1"/>
    </source>
</evidence>
<dbReference type="InterPro" id="IPR008983">
    <property type="entry name" value="Tumour_necrosis_fac-like_dom"/>
</dbReference>
<dbReference type="Pfam" id="PF00386">
    <property type="entry name" value="C1q"/>
    <property type="match status" value="1"/>
</dbReference>
<dbReference type="HOGENOM" id="CLU_772216_0_0_1"/>
<dbReference type="SMART" id="SM00110">
    <property type="entry name" value="C1Q"/>
    <property type="match status" value="1"/>
</dbReference>
<dbReference type="AlphaFoldDB" id="K1PXG1"/>